<dbReference type="Proteomes" id="UP000680670">
    <property type="component" value="Unassembled WGS sequence"/>
</dbReference>
<dbReference type="EMBL" id="BORJ01000007">
    <property type="protein sequence ID" value="GIN96955.1"/>
    <property type="molecule type" value="Genomic_DNA"/>
</dbReference>
<accession>A0ABQ4KY44</accession>
<evidence type="ECO:0000313" key="1">
    <source>
        <dbReference type="EMBL" id="GIN96955.1"/>
    </source>
</evidence>
<evidence type="ECO:0000313" key="2">
    <source>
        <dbReference type="Proteomes" id="UP000680670"/>
    </source>
</evidence>
<comment type="caution">
    <text evidence="1">The sequence shown here is derived from an EMBL/GenBank/DDBJ whole genome shotgun (WGS) entry which is preliminary data.</text>
</comment>
<organism evidence="1 2">
    <name type="scientific">Siminovitchia terrae</name>
    <name type="common">Bacillus terrae</name>
    <dbReference type="NCBI Taxonomy" id="1914933"/>
    <lineage>
        <taxon>Bacteria</taxon>
        <taxon>Bacillati</taxon>
        <taxon>Bacillota</taxon>
        <taxon>Bacilli</taxon>
        <taxon>Bacillales</taxon>
        <taxon>Bacillaceae</taxon>
        <taxon>Siminovitchia</taxon>
    </lineage>
</organism>
<keyword evidence="2" id="KW-1185">Reference proteome</keyword>
<protein>
    <submittedName>
        <fullName evidence="1">Uncharacterized protein</fullName>
    </submittedName>
</protein>
<gene>
    <name evidence="1" type="ORF">J6TS1_28250</name>
</gene>
<sequence length="64" mass="7129">MMPVQTNGLNQLDTELHPHGSAIINTMQQVAGSILKIAGPFRTLSYQRLLYQKIFLAGILAEEF</sequence>
<reference evidence="1 2" key="1">
    <citation type="submission" date="2021-03" db="EMBL/GenBank/DDBJ databases">
        <title>Antimicrobial resistance genes in bacteria isolated from Japanese honey, and their potential for conferring macrolide and lincosamide resistance in the American foulbrood pathogen Paenibacillus larvae.</title>
        <authorList>
            <person name="Okamoto M."/>
            <person name="Kumagai M."/>
            <person name="Kanamori H."/>
            <person name="Takamatsu D."/>
        </authorList>
    </citation>
    <scope>NUCLEOTIDE SEQUENCE [LARGE SCALE GENOMIC DNA]</scope>
    <source>
        <strain evidence="1 2">J6TS1</strain>
    </source>
</reference>
<proteinExistence type="predicted"/>
<name>A0ABQ4KY44_SIMTE</name>